<dbReference type="InterPro" id="IPR004089">
    <property type="entry name" value="MCPsignal_dom"/>
</dbReference>
<comment type="subcellular location">
    <subcellularLocation>
        <location evidence="1">Membrane</location>
    </subcellularLocation>
</comment>
<dbReference type="SMART" id="SM00283">
    <property type="entry name" value="MA"/>
    <property type="match status" value="1"/>
</dbReference>
<keyword evidence="6" id="KW-0472">Membrane</keyword>
<evidence type="ECO:0000256" key="4">
    <source>
        <dbReference type="PROSITE-ProRule" id="PRU00284"/>
    </source>
</evidence>
<dbReference type="Proteomes" id="UP000236724">
    <property type="component" value="Unassembled WGS sequence"/>
</dbReference>
<dbReference type="PROSITE" id="PS50111">
    <property type="entry name" value="CHEMOTAXIS_TRANSDUC_2"/>
    <property type="match status" value="1"/>
</dbReference>
<feature type="coiled-coil region" evidence="5">
    <location>
        <begin position="932"/>
        <end position="991"/>
    </location>
</feature>
<feature type="transmembrane region" description="Helical" evidence="6">
    <location>
        <begin position="570"/>
        <end position="589"/>
    </location>
</feature>
<feature type="domain" description="HAMP" evidence="8">
    <location>
        <begin position="590"/>
        <end position="643"/>
    </location>
</feature>
<evidence type="ECO:0000313" key="9">
    <source>
        <dbReference type="EMBL" id="SEH05123.1"/>
    </source>
</evidence>
<dbReference type="CDD" id="cd06225">
    <property type="entry name" value="HAMP"/>
    <property type="match status" value="1"/>
</dbReference>
<evidence type="ECO:0000256" key="5">
    <source>
        <dbReference type="SAM" id="Coils"/>
    </source>
</evidence>
<dbReference type="PANTHER" id="PTHR32089:SF112">
    <property type="entry name" value="LYSOZYME-LIKE PROTEIN-RELATED"/>
    <property type="match status" value="1"/>
</dbReference>
<dbReference type="GO" id="GO:0016020">
    <property type="term" value="C:membrane"/>
    <property type="evidence" value="ECO:0007669"/>
    <property type="project" value="UniProtKB-SubCell"/>
</dbReference>
<dbReference type="GO" id="GO:0007165">
    <property type="term" value="P:signal transduction"/>
    <property type="evidence" value="ECO:0007669"/>
    <property type="project" value="UniProtKB-KW"/>
</dbReference>
<keyword evidence="2 4" id="KW-0807">Transducer</keyword>
<evidence type="ECO:0000256" key="6">
    <source>
        <dbReference type="SAM" id="Phobius"/>
    </source>
</evidence>
<evidence type="ECO:0000259" key="7">
    <source>
        <dbReference type="PROSITE" id="PS50111"/>
    </source>
</evidence>
<accession>A0A1H6F6G4</accession>
<keyword evidence="10" id="KW-1185">Reference proteome</keyword>
<reference evidence="9 10" key="1">
    <citation type="submission" date="2016-10" db="EMBL/GenBank/DDBJ databases">
        <authorList>
            <person name="de Groot N.N."/>
        </authorList>
    </citation>
    <scope>NUCLEOTIDE SEQUENCE [LARGE SCALE GENOMIC DNA]</scope>
    <source>
        <strain evidence="9">MBHS1</strain>
    </source>
</reference>
<feature type="domain" description="Methyl-accepting transducer" evidence="7">
    <location>
        <begin position="732"/>
        <end position="954"/>
    </location>
</feature>
<evidence type="ECO:0000313" key="10">
    <source>
        <dbReference type="Proteomes" id="UP000236724"/>
    </source>
</evidence>
<dbReference type="GO" id="GO:0006935">
    <property type="term" value="P:chemotaxis"/>
    <property type="evidence" value="ECO:0007669"/>
    <property type="project" value="UniProtKB-ARBA"/>
</dbReference>
<protein>
    <submittedName>
        <fullName evidence="9">Methyl-accepting chemotaxis protein 4</fullName>
    </submittedName>
</protein>
<name>A0A1H6F6G4_9GAMM</name>
<dbReference type="Gene3D" id="1.10.287.950">
    <property type="entry name" value="Methyl-accepting chemotaxis protein"/>
    <property type="match status" value="2"/>
</dbReference>
<dbReference type="AlphaFoldDB" id="A0A1H6F6G4"/>
<gene>
    <name evidence="9" type="primary">mcp4_1</name>
    <name evidence="9" type="ORF">MBHS_00976</name>
</gene>
<organism evidence="9 10">
    <name type="scientific">Candidatus Venteria ishoeyi</name>
    <dbReference type="NCBI Taxonomy" id="1899563"/>
    <lineage>
        <taxon>Bacteria</taxon>
        <taxon>Pseudomonadati</taxon>
        <taxon>Pseudomonadota</taxon>
        <taxon>Gammaproteobacteria</taxon>
        <taxon>Thiotrichales</taxon>
        <taxon>Thiotrichaceae</taxon>
        <taxon>Venteria</taxon>
    </lineage>
</organism>
<dbReference type="Gene3D" id="3.30.450.20">
    <property type="entry name" value="PAS domain"/>
    <property type="match status" value="1"/>
</dbReference>
<proteinExistence type="inferred from homology"/>
<evidence type="ECO:0000256" key="2">
    <source>
        <dbReference type="ARBA" id="ARBA00023224"/>
    </source>
</evidence>
<keyword evidence="5" id="KW-0175">Coiled coil</keyword>
<comment type="similarity">
    <text evidence="3">Belongs to the methyl-accepting chemotaxis (MCP) protein family.</text>
</comment>
<keyword evidence="6" id="KW-0812">Transmembrane</keyword>
<evidence type="ECO:0000256" key="1">
    <source>
        <dbReference type="ARBA" id="ARBA00004370"/>
    </source>
</evidence>
<dbReference type="Pfam" id="PF00672">
    <property type="entry name" value="HAMP"/>
    <property type="match status" value="1"/>
</dbReference>
<sequence length="1067" mass="115550">MKLWSWFSNLNLRMKLLLSFLLVGLAPLAITAYTASNESKQALEHQVFAQLEAIRAIKKNQVEVYFDDRKLDMHDLQQTLSTLIQSTFDRMRVVTDLKRESVEEIFDHYLRAMGDVRANLRYTQGIPLFSAAFKRGLNSSEYKSLLAQRDKGFQIFQQTWGFYDIFLIDAEGNVVYTLEKESDLGANLITGTLKNSGLGQAFKKARNQVVIQDYTYYEPSKDHAAFIATPLKDARGNYIGVAAFQVSSKEVNDIVQSRLGLPSQTETYLVGKQGGNTFLRSDRTVKKGKIGNSKTGIDIDAVFKGDSGEIFKMGTTNRLELSIYAPLKIKGINWGVITTVDMEEILTQKEEGQTKDFFQEYVAARGYYDLFLVEPEGFVFYTTSRESDYQTNMISGRYSSSNLGKLIRQVKASKQFGFADFTPYAPSDDKPAGFVAQPIMQEGKVVMIVALQLPIDKINAVMQERTGLGKTGETYLIGPDKLMRSDSFLDPTGHSVEASFASPNTGNVDTEASSDALSGKADAKIVIDYNGNPVLSAFTPLKVFGTQWALLAEIDEAEAFEPIDTLQRDIGLYAIAILVGIILFALLIASMISGPIIRIAQTIATIAKNRDLTLKAPADTKDEIGQMASTFNNLLDVLHDAFVVVNRSAASVANDAADVSKRAQANQQRAVGQEKQANESVKIITEMGSTAGLVAKASTEQKTAAQTSEKAILGLLESMSAVSDSASAQNAEVTNASGKIQEMGETGAKVVKTAGEQGKMVAEVSNSVNDIAKAVEDMNKAIAEAIASGQDGLKAAEEGSRSVAATVEGMRSISESSEQISEIIEVITEIAEQTNLLALNAAIEAARAGAHGKGFAVVADEVGKLAQRSSEAAKEITQLIKDSTARVAEGSKLTNESQSSLAKIDEGGRSNIKAIDAISNTAVVLSHNTESVESLMRQLNTLANEIASMAGDQGTRRIAAEQSLNALMEKAKNITEQVANANQVADAINKDMLGIVGRTNEMADMTTAQAQRSKNIQDIANASSTAARNTVEGAGQVVKITDDLNDLSSDLNKQVQQFKIRKDQDKA</sequence>
<dbReference type="SMART" id="SM00304">
    <property type="entry name" value="HAMP"/>
    <property type="match status" value="1"/>
</dbReference>
<dbReference type="EMBL" id="FMSV02000159">
    <property type="protein sequence ID" value="SEH05123.1"/>
    <property type="molecule type" value="Genomic_DNA"/>
</dbReference>
<dbReference type="PROSITE" id="PS50885">
    <property type="entry name" value="HAMP"/>
    <property type="match status" value="1"/>
</dbReference>
<keyword evidence="6" id="KW-1133">Transmembrane helix</keyword>
<dbReference type="CDD" id="cd18773">
    <property type="entry name" value="PDC1_HK_sensor"/>
    <property type="match status" value="1"/>
</dbReference>
<dbReference type="InterPro" id="IPR003660">
    <property type="entry name" value="HAMP_dom"/>
</dbReference>
<dbReference type="PANTHER" id="PTHR32089">
    <property type="entry name" value="METHYL-ACCEPTING CHEMOTAXIS PROTEIN MCPB"/>
    <property type="match status" value="1"/>
</dbReference>
<evidence type="ECO:0000256" key="3">
    <source>
        <dbReference type="ARBA" id="ARBA00029447"/>
    </source>
</evidence>
<dbReference type="Pfam" id="PF00015">
    <property type="entry name" value="MCPsignal"/>
    <property type="match status" value="1"/>
</dbReference>
<dbReference type="SUPFAM" id="SSF58104">
    <property type="entry name" value="Methyl-accepting chemotaxis protein (MCP) signaling domain"/>
    <property type="match status" value="3"/>
</dbReference>
<dbReference type="OrthoDB" id="6433966at2"/>
<evidence type="ECO:0000259" key="8">
    <source>
        <dbReference type="PROSITE" id="PS50885"/>
    </source>
</evidence>